<dbReference type="EMBL" id="BMPP01000006">
    <property type="protein sequence ID" value="GGK24480.1"/>
    <property type="molecule type" value="Genomic_DNA"/>
</dbReference>
<evidence type="ECO:0000259" key="1">
    <source>
        <dbReference type="Pfam" id="PF14243"/>
    </source>
</evidence>
<comment type="caution">
    <text evidence="2">The sequence shown here is derived from an EMBL/GenBank/DDBJ whole genome shotgun (WGS) entry which is preliminary data.</text>
</comment>
<dbReference type="Proteomes" id="UP000647587">
    <property type="component" value="Unassembled WGS sequence"/>
</dbReference>
<dbReference type="RefSeq" id="WP_189006894.1">
    <property type="nucleotide sequence ID" value="NZ_BMPP01000006.1"/>
</dbReference>
<keyword evidence="3" id="KW-1185">Reference proteome</keyword>
<proteinExistence type="predicted"/>
<evidence type="ECO:0000313" key="3">
    <source>
        <dbReference type="Proteomes" id="UP000647587"/>
    </source>
</evidence>
<accession>A0ABQ2EWQ4</accession>
<evidence type="ECO:0000313" key="2">
    <source>
        <dbReference type="EMBL" id="GGK24480.1"/>
    </source>
</evidence>
<organism evidence="2 3">
    <name type="scientific">Deinococcus malanensis</name>
    <dbReference type="NCBI Taxonomy" id="1706855"/>
    <lineage>
        <taxon>Bacteria</taxon>
        <taxon>Thermotogati</taxon>
        <taxon>Deinococcota</taxon>
        <taxon>Deinococci</taxon>
        <taxon>Deinococcales</taxon>
        <taxon>Deinococcaceae</taxon>
        <taxon>Deinococcus</taxon>
    </lineage>
</organism>
<name>A0ABQ2EWQ4_9DEIO</name>
<sequence>MLLFPAEPFAGRVPDEAYADELREAERHDLSVALLDFEALESGDVKQALRWVPTAAEPGLAVFRGWMMRPETYATLYDALKARGWSLVNTPEQYLYTHHLPQSYSDIKDVTPGTDWVRAATPAEVDREEVKAILESFGPQPLIVKDYVKSRKHEWLEACFIPDAMDVEQAMQVIETFLARQGEQFQGGLVLRAFEPFKALATHSRSGMPLTREYRLFVLDGEVVTSDVYWEEGDYPEETLPLGRFVEVARRVNSRLFTMDVAQREDGEWRVVELGDGQVAGLPEWANRTGLYGALARLLGEPARRG</sequence>
<feature type="domain" description="ATP-grasp" evidence="1">
    <location>
        <begin position="138"/>
        <end position="286"/>
    </location>
</feature>
<reference evidence="3" key="1">
    <citation type="journal article" date="2019" name="Int. J. Syst. Evol. Microbiol.">
        <title>The Global Catalogue of Microorganisms (GCM) 10K type strain sequencing project: providing services to taxonomists for standard genome sequencing and annotation.</title>
        <authorList>
            <consortium name="The Broad Institute Genomics Platform"/>
            <consortium name="The Broad Institute Genome Sequencing Center for Infectious Disease"/>
            <person name="Wu L."/>
            <person name="Ma J."/>
        </authorList>
    </citation>
    <scope>NUCLEOTIDE SEQUENCE [LARGE SCALE GENOMIC DNA]</scope>
    <source>
        <strain evidence="3">JCM 30331</strain>
    </source>
</reference>
<protein>
    <recommendedName>
        <fullName evidence="1">ATP-grasp domain-containing protein</fullName>
    </recommendedName>
</protein>
<gene>
    <name evidence="2" type="ORF">GCM10008955_17590</name>
</gene>
<dbReference type="Pfam" id="PF14243">
    <property type="entry name" value="R2K_3"/>
    <property type="match status" value="1"/>
</dbReference>
<dbReference type="InterPro" id="IPR025643">
    <property type="entry name" value="R2K_3"/>
</dbReference>